<dbReference type="GeneID" id="7840611"/>
<dbReference type="RefSeq" id="XP_001024672.3">
    <property type="nucleotide sequence ID" value="XM_001024672.3"/>
</dbReference>
<dbReference type="Gene3D" id="3.80.10.10">
    <property type="entry name" value="Ribonuclease Inhibitor"/>
    <property type="match status" value="1"/>
</dbReference>
<keyword evidence="2" id="KW-1185">Reference proteome</keyword>
<dbReference type="SUPFAM" id="SSF52047">
    <property type="entry name" value="RNI-like"/>
    <property type="match status" value="2"/>
</dbReference>
<dbReference type="AlphaFoldDB" id="I7LXD6"/>
<accession>I7LXD6</accession>
<dbReference type="KEGG" id="tet:TTHERM_00616020"/>
<dbReference type="InParanoid" id="I7LXD6"/>
<reference evidence="2" key="1">
    <citation type="journal article" date="2006" name="PLoS Biol.">
        <title>Macronuclear genome sequence of the ciliate Tetrahymena thermophila, a model eukaryote.</title>
        <authorList>
            <person name="Eisen J.A."/>
            <person name="Coyne R.S."/>
            <person name="Wu M."/>
            <person name="Wu D."/>
            <person name="Thiagarajan M."/>
            <person name="Wortman J.R."/>
            <person name="Badger J.H."/>
            <person name="Ren Q."/>
            <person name="Amedeo P."/>
            <person name="Jones K.M."/>
            <person name="Tallon L.J."/>
            <person name="Delcher A.L."/>
            <person name="Salzberg S.L."/>
            <person name="Silva J.C."/>
            <person name="Haas B.J."/>
            <person name="Majoros W.H."/>
            <person name="Farzad M."/>
            <person name="Carlton J.M."/>
            <person name="Smith R.K. Jr."/>
            <person name="Garg J."/>
            <person name="Pearlman R.E."/>
            <person name="Karrer K.M."/>
            <person name="Sun L."/>
            <person name="Manning G."/>
            <person name="Elde N.C."/>
            <person name="Turkewitz A.P."/>
            <person name="Asai D.J."/>
            <person name="Wilkes D.E."/>
            <person name="Wang Y."/>
            <person name="Cai H."/>
            <person name="Collins K."/>
            <person name="Stewart B.A."/>
            <person name="Lee S.R."/>
            <person name="Wilamowska K."/>
            <person name="Weinberg Z."/>
            <person name="Ruzzo W.L."/>
            <person name="Wloga D."/>
            <person name="Gaertig J."/>
            <person name="Frankel J."/>
            <person name="Tsao C.-C."/>
            <person name="Gorovsky M.A."/>
            <person name="Keeling P.J."/>
            <person name="Waller R.F."/>
            <person name="Patron N.J."/>
            <person name="Cherry J.M."/>
            <person name="Stover N.A."/>
            <person name="Krieger C.J."/>
            <person name="del Toro C."/>
            <person name="Ryder H.F."/>
            <person name="Williamson S.C."/>
            <person name="Barbeau R.A."/>
            <person name="Hamilton E.P."/>
            <person name="Orias E."/>
        </authorList>
    </citation>
    <scope>NUCLEOTIDE SEQUENCE [LARGE SCALE GENOMIC DNA]</scope>
    <source>
        <strain evidence="2">SB210</strain>
    </source>
</reference>
<dbReference type="InterPro" id="IPR032675">
    <property type="entry name" value="LRR_dom_sf"/>
</dbReference>
<evidence type="ECO:0000313" key="1">
    <source>
        <dbReference type="EMBL" id="EAS04427.3"/>
    </source>
</evidence>
<organism evidence="1 2">
    <name type="scientific">Tetrahymena thermophila (strain SB210)</name>
    <dbReference type="NCBI Taxonomy" id="312017"/>
    <lineage>
        <taxon>Eukaryota</taxon>
        <taxon>Sar</taxon>
        <taxon>Alveolata</taxon>
        <taxon>Ciliophora</taxon>
        <taxon>Intramacronucleata</taxon>
        <taxon>Oligohymenophorea</taxon>
        <taxon>Hymenostomatida</taxon>
        <taxon>Tetrahymenina</taxon>
        <taxon>Tetrahymenidae</taxon>
        <taxon>Tetrahymena</taxon>
    </lineage>
</organism>
<proteinExistence type="predicted"/>
<dbReference type="EMBL" id="GG662448">
    <property type="protein sequence ID" value="EAS04427.3"/>
    <property type="molecule type" value="Genomic_DNA"/>
</dbReference>
<evidence type="ECO:0000313" key="2">
    <source>
        <dbReference type="Proteomes" id="UP000009168"/>
    </source>
</evidence>
<protein>
    <submittedName>
        <fullName evidence="1">Uncharacterized protein</fullName>
    </submittedName>
</protein>
<gene>
    <name evidence="1" type="ORF">TTHERM_00616020</name>
</gene>
<sequence length="628" mass="72854">MFYLGQRRIFLLIETEKTISFNYMNPPDCPIRLDKSKCSQSDDMYESSKSLSGHIAYDDIGCICPVCWDVIRKGFSENKYIKSLYLEDVNKNFNVEYLMINNILNPQQNSSFLENLIISFDVIEADSLKSLKEYLQNAPNLKHLEIITGKINKSQFIEQGLAANKSIKFFKFELSQNCTNSDVKTLQSIINGIGQHQVVEKVQLLFENTIIGQIDFQNLFTKNKSIKQLRISFQRSRIDNNYAIQTIGKNLFKNQILQKFVLNLRAAEYKKECLSYFQQGIQKNTSISTFKVFIDGQGSKYLDQMMLGIAKNKSIKNLKLNISNLQLDSSNINSINSILQSNQHIESFNLLQSMYVFNNSESLLSNISIKSNLKEIKIQGYWLPQLTSLSKFIEHSEQIKKVSLQFKMNISGDLQQLAKSLQINKSIEYFAITNNENLSKEGFFEHWKGSQNLKHLEFINQQFFTEFGINKSDSCSSFEFILNSKNIKNLDIFPSDINKAILKLKEDGRQFDVINTRSYLSFGQIKQILEIQTQLVSLQYLSRLYSSSQNQPKPYKLQYEILKLIYENNYLIKFGDSSLIDKENPLQLHKELCLYRERQLLTILALINEVIPYIQYSPLFTLMDLHCE</sequence>
<dbReference type="Proteomes" id="UP000009168">
    <property type="component" value="Unassembled WGS sequence"/>
</dbReference>
<name>I7LXD6_TETTS</name>